<dbReference type="CDD" id="cd01650">
    <property type="entry name" value="RT_nLTR_like"/>
    <property type="match status" value="1"/>
</dbReference>
<dbReference type="InterPro" id="IPR000477">
    <property type="entry name" value="RT_dom"/>
</dbReference>
<feature type="domain" description="Reverse transcriptase" evidence="2">
    <location>
        <begin position="604"/>
        <end position="794"/>
    </location>
</feature>
<dbReference type="InterPro" id="IPR043502">
    <property type="entry name" value="DNA/RNA_pol_sf"/>
</dbReference>
<dbReference type="SUPFAM" id="SSF56672">
    <property type="entry name" value="DNA/RNA polymerases"/>
    <property type="match status" value="1"/>
</dbReference>
<dbReference type="SUPFAM" id="SSF56219">
    <property type="entry name" value="DNase I-like"/>
    <property type="match status" value="1"/>
</dbReference>
<protein>
    <recommendedName>
        <fullName evidence="2">Reverse transcriptase domain-containing protein</fullName>
    </recommendedName>
</protein>
<name>A0A2N9FUC6_FAGSY</name>
<evidence type="ECO:0000313" key="3">
    <source>
        <dbReference type="EMBL" id="SPC90559.1"/>
    </source>
</evidence>
<proteinExistence type="predicted"/>
<feature type="compositionally biased region" description="Basic and acidic residues" evidence="1">
    <location>
        <begin position="208"/>
        <end position="221"/>
    </location>
</feature>
<feature type="region of interest" description="Disordered" evidence="1">
    <location>
        <begin position="176"/>
        <end position="234"/>
    </location>
</feature>
<dbReference type="InterPro" id="IPR052343">
    <property type="entry name" value="Retrotransposon-Effector_Assoc"/>
</dbReference>
<dbReference type="PANTHER" id="PTHR46890:SF48">
    <property type="entry name" value="RNA-DIRECTED DNA POLYMERASE"/>
    <property type="match status" value="1"/>
</dbReference>
<dbReference type="PROSITE" id="PS50878">
    <property type="entry name" value="RT_POL"/>
    <property type="match status" value="1"/>
</dbReference>
<dbReference type="InterPro" id="IPR036691">
    <property type="entry name" value="Endo/exonu/phosph_ase_sf"/>
</dbReference>
<dbReference type="EMBL" id="OIVN01001158">
    <property type="protein sequence ID" value="SPC90559.1"/>
    <property type="molecule type" value="Genomic_DNA"/>
</dbReference>
<dbReference type="AlphaFoldDB" id="A0A2N9FUC6"/>
<reference evidence="3" key="1">
    <citation type="submission" date="2018-02" db="EMBL/GenBank/DDBJ databases">
        <authorList>
            <person name="Cohen D.B."/>
            <person name="Kent A.D."/>
        </authorList>
    </citation>
    <scope>NUCLEOTIDE SEQUENCE</scope>
</reference>
<dbReference type="PANTHER" id="PTHR46890">
    <property type="entry name" value="NON-LTR RETROLELEMENT REVERSE TRANSCRIPTASE-LIKE PROTEIN-RELATED"/>
    <property type="match status" value="1"/>
</dbReference>
<evidence type="ECO:0000256" key="1">
    <source>
        <dbReference type="SAM" id="MobiDB-lite"/>
    </source>
</evidence>
<gene>
    <name evidence="3" type="ORF">FSB_LOCUS18441</name>
</gene>
<organism evidence="3">
    <name type="scientific">Fagus sylvatica</name>
    <name type="common">Beechnut</name>
    <dbReference type="NCBI Taxonomy" id="28930"/>
    <lineage>
        <taxon>Eukaryota</taxon>
        <taxon>Viridiplantae</taxon>
        <taxon>Streptophyta</taxon>
        <taxon>Embryophyta</taxon>
        <taxon>Tracheophyta</taxon>
        <taxon>Spermatophyta</taxon>
        <taxon>Magnoliopsida</taxon>
        <taxon>eudicotyledons</taxon>
        <taxon>Gunneridae</taxon>
        <taxon>Pentapetalae</taxon>
        <taxon>rosids</taxon>
        <taxon>fabids</taxon>
        <taxon>Fagales</taxon>
        <taxon>Fagaceae</taxon>
        <taxon>Fagus</taxon>
    </lineage>
</organism>
<dbReference type="Pfam" id="PF00078">
    <property type="entry name" value="RVT_1"/>
    <property type="match status" value="1"/>
</dbReference>
<accession>A0A2N9FUC6</accession>
<sequence>MEDLTGRWQNLSLTNKEEQSVVLESKDDAEGSILVASFLTPRFINMDFVLRALTPLWQVGRDLKARDMGNNKALFIFKNEVDADRIHDLLVKMMKKEACVMIGQTLGTVEYAEDVDEGRTKGNYMRVRGHLDIRQPLCRGRRCGVILHGEKDCELWLRSHGSLSTANQPYGVWMRGESERGGRRFPNAQSSQGDQSWHAGKNPTSEGGRPEGRMERREATEMSKASQDSLNPGPVLMPIMVRDLSTIVENFTEFDLASQRNACKSFAPYVNSGTVLEGTNKEQFISAATFKGPLNAGVDKDPTTTILPKNKNIAESGVDEEAGAKGGKRSKGDTGLVNPKAVRALRNMVKRKGLGVLFFMETKLDAGRVEVIRVKLGFDNAFAVPILGRNGGLALLWKEDADVLVDLGYQGASYTWNNNRDTSVNVQGRLDRAMATAQWLDFFPRYSVAHSPGSISDHLVVVVSTHLGVGTHRRKKFVRRFKEQWATNPAYEIYWRQRSREVWLAAGDKNTRFFHQKAKQRRGKNMIKGLLDNSGTWCEEETRMGEIVVQYFEEMFLTSPGLKVEDTMSCMPRVVTTNMNRHLLSPFTALEVQQAVFQMHPSKAPGPDGYMLCKLNHSHVVLIPKKKNPQRVLDYRPISLSNVVYKILSKITDNINVAFELMHGLSTKQKGKLSYMALKLDMSKAYDRVEWVFLERVMARVGFESHWIRLMMTCVRTTSYSVLLNGEPTGYIRSTRGIRQGDPLSPYLFLLCAEGLSALLRKAERDTLIHGVFICQSGLRISHLLFADDSLLFC</sequence>
<evidence type="ECO:0000259" key="2">
    <source>
        <dbReference type="PROSITE" id="PS50878"/>
    </source>
</evidence>